<comment type="similarity">
    <text evidence="3">Belongs to the glycosyl hydrolase 5 (cellulase A) family.</text>
</comment>
<evidence type="ECO:0000256" key="3">
    <source>
        <dbReference type="ARBA" id="ARBA00005641"/>
    </source>
</evidence>
<accession>A0AAV0RFA4</accession>
<feature type="chain" id="PRO_5043471558" description="mannan endo-1,4-beta-mannosidase" evidence="8">
    <location>
        <begin position="34"/>
        <end position="428"/>
    </location>
</feature>
<dbReference type="Proteomes" id="UP001154282">
    <property type="component" value="Unassembled WGS sequence"/>
</dbReference>
<dbReference type="PANTHER" id="PTHR31451:SF53">
    <property type="entry name" value="MANNAN ENDO-1,4-BETA-MANNOSIDASE"/>
    <property type="match status" value="1"/>
</dbReference>
<dbReference type="InterPro" id="IPR001547">
    <property type="entry name" value="Glyco_hydro_5"/>
</dbReference>
<dbReference type="EMBL" id="CAMGYJ010000010">
    <property type="protein sequence ID" value="CAI0556283.1"/>
    <property type="molecule type" value="Genomic_DNA"/>
</dbReference>
<sequence>MANLIFPYASPLITTSVTILLLALLCCTTRTIGIQFDPITSSTSSPPSSFVQTKNAQFVLNGAPFLFNGFNSYWMMTVAAQVDQRHKVTEVFDQARAAGLTVCRTWAFSDGTGDQALQITPGLYSEAVFQGLDFVISEAKKRGIRLILTLTNNYKDFGGRQQYVAWARTLGVPGVGGDDDFYTHPVLKWYYKNHIARVLTRINTITGTAYKDDPTIMAWELINEPRCEIDSSGDTITGWVQEMGSYLKLIDNKHLLAVGMEGFYGDSTPDRKQFNPGYQVGTDFITSNLLESIDFATIHAYPDAWLAGQSRYEQMTFLQKWMSSHLTDSRTILRKPLVFAEFGLSNKATGYANLGRDLFLNAVYGTIFGSARYGGTIGGGLVWQLLADGMDSYNDGYEIVLSQCPSTSFLIGLQSRRMSALQHVLAGA</sequence>
<comment type="caution">
    <text evidence="10">The sequence shown here is derived from an EMBL/GenBank/DDBJ whole genome shotgun (WGS) entry which is preliminary data.</text>
</comment>
<evidence type="ECO:0000313" key="10">
    <source>
        <dbReference type="EMBL" id="CAI0556283.1"/>
    </source>
</evidence>
<dbReference type="SUPFAM" id="SSF51445">
    <property type="entry name" value="(Trans)glycosidases"/>
    <property type="match status" value="1"/>
</dbReference>
<evidence type="ECO:0000256" key="4">
    <source>
        <dbReference type="ARBA" id="ARBA00012706"/>
    </source>
</evidence>
<dbReference type="GO" id="GO:0005576">
    <property type="term" value="C:extracellular region"/>
    <property type="evidence" value="ECO:0007669"/>
    <property type="project" value="UniProtKB-SubCell"/>
</dbReference>
<evidence type="ECO:0000256" key="6">
    <source>
        <dbReference type="ARBA" id="ARBA00022801"/>
    </source>
</evidence>
<evidence type="ECO:0000259" key="9">
    <source>
        <dbReference type="Pfam" id="PF26410"/>
    </source>
</evidence>
<organism evidence="10 11">
    <name type="scientific">Linum tenue</name>
    <dbReference type="NCBI Taxonomy" id="586396"/>
    <lineage>
        <taxon>Eukaryota</taxon>
        <taxon>Viridiplantae</taxon>
        <taxon>Streptophyta</taxon>
        <taxon>Embryophyta</taxon>
        <taxon>Tracheophyta</taxon>
        <taxon>Spermatophyta</taxon>
        <taxon>Magnoliopsida</taxon>
        <taxon>eudicotyledons</taxon>
        <taxon>Gunneridae</taxon>
        <taxon>Pentapetalae</taxon>
        <taxon>rosids</taxon>
        <taxon>fabids</taxon>
        <taxon>Malpighiales</taxon>
        <taxon>Linaceae</taxon>
        <taxon>Linum</taxon>
    </lineage>
</organism>
<keyword evidence="11" id="KW-1185">Reference proteome</keyword>
<keyword evidence="7" id="KW-0326">Glycosidase</keyword>
<dbReference type="Gene3D" id="3.20.20.80">
    <property type="entry name" value="Glycosidases"/>
    <property type="match status" value="1"/>
</dbReference>
<gene>
    <name evidence="10" type="ORF">LITE_LOCUS47913</name>
</gene>
<evidence type="ECO:0000256" key="5">
    <source>
        <dbReference type="ARBA" id="ARBA00022525"/>
    </source>
</evidence>
<comment type="catalytic activity">
    <reaction evidence="1">
        <text>Random hydrolysis of (1-&gt;4)-beta-D-mannosidic linkages in mannans, galactomannans and glucomannans.</text>
        <dbReference type="EC" id="3.2.1.78"/>
    </reaction>
</comment>
<dbReference type="PANTHER" id="PTHR31451">
    <property type="match status" value="1"/>
</dbReference>
<protein>
    <recommendedName>
        <fullName evidence="4">mannan endo-1,4-beta-mannosidase</fullName>
        <ecNumber evidence="4">3.2.1.78</ecNumber>
    </recommendedName>
</protein>
<dbReference type="FunFam" id="3.20.20.80:FF:000012">
    <property type="entry name" value="Mannan endo-1,4-beta-mannosidase 6"/>
    <property type="match status" value="1"/>
</dbReference>
<comment type="subcellular location">
    <subcellularLocation>
        <location evidence="2">Secreted</location>
    </subcellularLocation>
</comment>
<evidence type="ECO:0000256" key="7">
    <source>
        <dbReference type="ARBA" id="ARBA00023295"/>
    </source>
</evidence>
<feature type="signal peptide" evidence="8">
    <location>
        <begin position="1"/>
        <end position="33"/>
    </location>
</feature>
<keyword evidence="6" id="KW-0378">Hydrolase</keyword>
<evidence type="ECO:0000313" key="11">
    <source>
        <dbReference type="Proteomes" id="UP001154282"/>
    </source>
</evidence>
<name>A0AAV0RFA4_9ROSI</name>
<evidence type="ECO:0000256" key="1">
    <source>
        <dbReference type="ARBA" id="ARBA00001678"/>
    </source>
</evidence>
<dbReference type="GO" id="GO:0016985">
    <property type="term" value="F:mannan endo-1,4-beta-mannosidase activity"/>
    <property type="evidence" value="ECO:0007669"/>
    <property type="project" value="UniProtKB-EC"/>
</dbReference>
<proteinExistence type="inferred from homology"/>
<keyword evidence="5" id="KW-0964">Secreted</keyword>
<dbReference type="InterPro" id="IPR017853">
    <property type="entry name" value="GH"/>
</dbReference>
<dbReference type="EC" id="3.2.1.78" evidence="4"/>
<feature type="domain" description="Glycoside hydrolase family 5" evidence="9">
    <location>
        <begin position="48"/>
        <end position="383"/>
    </location>
</feature>
<dbReference type="AlphaFoldDB" id="A0AAV0RFA4"/>
<evidence type="ECO:0000256" key="2">
    <source>
        <dbReference type="ARBA" id="ARBA00004613"/>
    </source>
</evidence>
<dbReference type="GO" id="GO:0000272">
    <property type="term" value="P:polysaccharide catabolic process"/>
    <property type="evidence" value="ECO:0007669"/>
    <property type="project" value="InterPro"/>
</dbReference>
<evidence type="ECO:0000256" key="8">
    <source>
        <dbReference type="SAM" id="SignalP"/>
    </source>
</evidence>
<dbReference type="Pfam" id="PF26410">
    <property type="entry name" value="GH5_mannosidase"/>
    <property type="match status" value="1"/>
</dbReference>
<dbReference type="InterPro" id="IPR045053">
    <property type="entry name" value="MAN-like"/>
</dbReference>
<reference evidence="10" key="1">
    <citation type="submission" date="2022-08" db="EMBL/GenBank/DDBJ databases">
        <authorList>
            <person name="Gutierrez-Valencia J."/>
        </authorList>
    </citation>
    <scope>NUCLEOTIDE SEQUENCE</scope>
</reference>
<keyword evidence="8" id="KW-0732">Signal</keyword>